<gene>
    <name evidence="2" type="ORF">BS47DRAFT_1335996</name>
</gene>
<organism evidence="2 3">
    <name type="scientific">Hydnum rufescens UP504</name>
    <dbReference type="NCBI Taxonomy" id="1448309"/>
    <lineage>
        <taxon>Eukaryota</taxon>
        <taxon>Fungi</taxon>
        <taxon>Dikarya</taxon>
        <taxon>Basidiomycota</taxon>
        <taxon>Agaricomycotina</taxon>
        <taxon>Agaricomycetes</taxon>
        <taxon>Cantharellales</taxon>
        <taxon>Hydnaceae</taxon>
        <taxon>Hydnum</taxon>
    </lineage>
</organism>
<dbReference type="GO" id="GO:0005789">
    <property type="term" value="C:endoplasmic reticulum membrane"/>
    <property type="evidence" value="ECO:0007669"/>
    <property type="project" value="TreeGrafter"/>
</dbReference>
<evidence type="ECO:0000313" key="2">
    <source>
        <dbReference type="EMBL" id="KAF9520365.1"/>
    </source>
</evidence>
<comment type="caution">
    <text evidence="2">The sequence shown here is derived from an EMBL/GenBank/DDBJ whole genome shotgun (WGS) entry which is preliminary data.</text>
</comment>
<reference evidence="2" key="1">
    <citation type="journal article" date="2020" name="Nat. Commun.">
        <title>Large-scale genome sequencing of mycorrhizal fungi provides insights into the early evolution of symbiotic traits.</title>
        <authorList>
            <person name="Miyauchi S."/>
            <person name="Kiss E."/>
            <person name="Kuo A."/>
            <person name="Drula E."/>
            <person name="Kohler A."/>
            <person name="Sanchez-Garcia M."/>
            <person name="Morin E."/>
            <person name="Andreopoulos B."/>
            <person name="Barry K.W."/>
            <person name="Bonito G."/>
            <person name="Buee M."/>
            <person name="Carver A."/>
            <person name="Chen C."/>
            <person name="Cichocki N."/>
            <person name="Clum A."/>
            <person name="Culley D."/>
            <person name="Crous P.W."/>
            <person name="Fauchery L."/>
            <person name="Girlanda M."/>
            <person name="Hayes R.D."/>
            <person name="Keri Z."/>
            <person name="LaButti K."/>
            <person name="Lipzen A."/>
            <person name="Lombard V."/>
            <person name="Magnuson J."/>
            <person name="Maillard F."/>
            <person name="Murat C."/>
            <person name="Nolan M."/>
            <person name="Ohm R.A."/>
            <person name="Pangilinan J."/>
            <person name="Pereira M.F."/>
            <person name="Perotto S."/>
            <person name="Peter M."/>
            <person name="Pfister S."/>
            <person name="Riley R."/>
            <person name="Sitrit Y."/>
            <person name="Stielow J.B."/>
            <person name="Szollosi G."/>
            <person name="Zifcakova L."/>
            <person name="Stursova M."/>
            <person name="Spatafora J.W."/>
            <person name="Tedersoo L."/>
            <person name="Vaario L.M."/>
            <person name="Yamada A."/>
            <person name="Yan M."/>
            <person name="Wang P."/>
            <person name="Xu J."/>
            <person name="Bruns T."/>
            <person name="Baldrian P."/>
            <person name="Vilgalys R."/>
            <person name="Dunand C."/>
            <person name="Henrissat B."/>
            <person name="Grigoriev I.V."/>
            <person name="Hibbett D."/>
            <person name="Nagy L.G."/>
            <person name="Martin F.M."/>
        </authorList>
    </citation>
    <scope>NUCLEOTIDE SEQUENCE</scope>
    <source>
        <strain evidence="2">UP504</strain>
    </source>
</reference>
<dbReference type="PANTHER" id="PTHR28251:SF1">
    <property type="entry name" value="V-TYPE ATPASE ASSEMBLY FACTOR PKR1"/>
    <property type="match status" value="1"/>
</dbReference>
<dbReference type="InterPro" id="IPR013945">
    <property type="entry name" value="Pkr1"/>
</dbReference>
<keyword evidence="3" id="KW-1185">Reference proteome</keyword>
<feature type="transmembrane region" description="Helical" evidence="1">
    <location>
        <begin position="43"/>
        <end position="64"/>
    </location>
</feature>
<dbReference type="GO" id="GO:0070072">
    <property type="term" value="P:vacuolar proton-transporting V-type ATPase complex assembly"/>
    <property type="evidence" value="ECO:0007669"/>
    <property type="project" value="InterPro"/>
</dbReference>
<proteinExistence type="predicted"/>
<evidence type="ECO:0000256" key="1">
    <source>
        <dbReference type="SAM" id="Phobius"/>
    </source>
</evidence>
<dbReference type="Pfam" id="PF08636">
    <property type="entry name" value="Pkr1"/>
    <property type="match status" value="1"/>
</dbReference>
<dbReference type="EMBL" id="MU128912">
    <property type="protein sequence ID" value="KAF9520365.1"/>
    <property type="molecule type" value="Genomic_DNA"/>
</dbReference>
<sequence>MDPAKTPANIIDSHGGSAFHIPAPAESLASHILTPGSTLNPQFLLVLDGAFGMLLGIFLVLLVLTWSIHFIALICIELGLWASVKLYVSELRKDNEEKAKLLQNGDIRPKDE</sequence>
<keyword evidence="1" id="KW-1133">Transmembrane helix</keyword>
<dbReference type="AlphaFoldDB" id="A0A9P6BBD6"/>
<keyword evidence="1" id="KW-0812">Transmembrane</keyword>
<name>A0A9P6BBD6_9AGAM</name>
<dbReference type="PANTHER" id="PTHR28251">
    <property type="entry name" value="V-TYPE ATPASE ASSEMBLY FACTOR PKR1"/>
    <property type="match status" value="1"/>
</dbReference>
<protein>
    <submittedName>
        <fullName evidence="2">Uncharacterized protein</fullName>
    </submittedName>
</protein>
<dbReference type="OrthoDB" id="9626941at2759"/>
<accession>A0A9P6BBD6</accession>
<keyword evidence="1" id="KW-0472">Membrane</keyword>
<evidence type="ECO:0000313" key="3">
    <source>
        <dbReference type="Proteomes" id="UP000886523"/>
    </source>
</evidence>
<dbReference type="Proteomes" id="UP000886523">
    <property type="component" value="Unassembled WGS sequence"/>
</dbReference>